<protein>
    <submittedName>
        <fullName evidence="3">Phage holin family protein</fullName>
    </submittedName>
</protein>
<dbReference type="Pfam" id="PF07332">
    <property type="entry name" value="Phage_holin_3_6"/>
    <property type="match status" value="1"/>
</dbReference>
<feature type="region of interest" description="Disordered" evidence="1">
    <location>
        <begin position="1"/>
        <end position="43"/>
    </location>
</feature>
<sequence length="171" mass="17671">MTQFDDSPGATAAGADRYAREPLSPGDVRPAEPLEGSHQTYDKGELSSVGGLLGDIANDMSTLLRQEAALAKLEVQQSAKAAGKGVGLLGGAGVAGHFVLLFLSIALWWGLGTAMDNHVLSALIVAAIWAVIAAVLASMGRKDLKNVNGAPRTIETAKQVPDALKGNENRA</sequence>
<proteinExistence type="predicted"/>
<reference evidence="3 4" key="1">
    <citation type="submission" date="2019-11" db="EMBL/GenBank/DDBJ databases">
        <title>Whole genome sequencing identifies a novel species of the genus Arsenicicoccus isolated from human blood.</title>
        <authorList>
            <person name="Jeong J.H."/>
            <person name="Kweon O.J."/>
            <person name="Kim H.R."/>
            <person name="Kim T.-H."/>
            <person name="Ha S.-M."/>
            <person name="Lee M.-K."/>
        </authorList>
    </citation>
    <scope>NUCLEOTIDE SEQUENCE [LARGE SCALE GENOMIC DNA]</scope>
    <source>
        <strain evidence="3 4">MKL-02</strain>
    </source>
</reference>
<evidence type="ECO:0000256" key="1">
    <source>
        <dbReference type="SAM" id="MobiDB-lite"/>
    </source>
</evidence>
<feature type="transmembrane region" description="Helical" evidence="2">
    <location>
        <begin position="117"/>
        <end position="137"/>
    </location>
</feature>
<evidence type="ECO:0000313" key="4">
    <source>
        <dbReference type="Proteomes" id="UP000431092"/>
    </source>
</evidence>
<dbReference type="Proteomes" id="UP000431092">
    <property type="component" value="Unassembled WGS sequence"/>
</dbReference>
<dbReference type="RefSeq" id="WP_154592410.1">
    <property type="nucleotide sequence ID" value="NZ_WLVL01000017.1"/>
</dbReference>
<dbReference type="InterPro" id="IPR009937">
    <property type="entry name" value="Phage_holin_3_6"/>
</dbReference>
<dbReference type="AlphaFoldDB" id="A0A6I3IQY7"/>
<feature type="transmembrane region" description="Helical" evidence="2">
    <location>
        <begin position="86"/>
        <end position="111"/>
    </location>
</feature>
<keyword evidence="2" id="KW-0812">Transmembrane</keyword>
<organism evidence="3 4">
    <name type="scientific">Arsenicicoccus cauae</name>
    <dbReference type="NCBI Taxonomy" id="2663847"/>
    <lineage>
        <taxon>Bacteria</taxon>
        <taxon>Bacillati</taxon>
        <taxon>Actinomycetota</taxon>
        <taxon>Actinomycetes</taxon>
        <taxon>Micrococcales</taxon>
        <taxon>Intrasporangiaceae</taxon>
        <taxon>Arsenicicoccus</taxon>
    </lineage>
</organism>
<gene>
    <name evidence="3" type="ORF">GGG17_03535</name>
</gene>
<keyword evidence="2" id="KW-1133">Transmembrane helix</keyword>
<keyword evidence="4" id="KW-1185">Reference proteome</keyword>
<keyword evidence="2" id="KW-0472">Membrane</keyword>
<accession>A0A6I3IQY7</accession>
<dbReference type="EMBL" id="WLVL01000017">
    <property type="protein sequence ID" value="MTB71059.1"/>
    <property type="molecule type" value="Genomic_DNA"/>
</dbReference>
<evidence type="ECO:0000313" key="3">
    <source>
        <dbReference type="EMBL" id="MTB71059.1"/>
    </source>
</evidence>
<evidence type="ECO:0000256" key="2">
    <source>
        <dbReference type="SAM" id="Phobius"/>
    </source>
</evidence>
<name>A0A6I3IQY7_9MICO</name>
<comment type="caution">
    <text evidence="3">The sequence shown here is derived from an EMBL/GenBank/DDBJ whole genome shotgun (WGS) entry which is preliminary data.</text>
</comment>